<dbReference type="Pfam" id="PF02018">
    <property type="entry name" value="CBM_4_9"/>
    <property type="match status" value="1"/>
</dbReference>
<dbReference type="InterPro" id="IPR008979">
    <property type="entry name" value="Galactose-bd-like_sf"/>
</dbReference>
<dbReference type="Pfam" id="PF00150">
    <property type="entry name" value="Cellulase"/>
    <property type="match status" value="1"/>
</dbReference>
<accession>A0A2T0K3I4</accession>
<dbReference type="Proteomes" id="UP000239415">
    <property type="component" value="Unassembled WGS sequence"/>
</dbReference>
<evidence type="ECO:0000256" key="2">
    <source>
        <dbReference type="ARBA" id="ARBA00023295"/>
    </source>
</evidence>
<comment type="caution">
    <text evidence="7">The sequence shown here is derived from an EMBL/GenBank/DDBJ whole genome shotgun (WGS) entry which is preliminary data.</text>
</comment>
<keyword evidence="2 3" id="KW-0326">Glycosidase</keyword>
<gene>
    <name evidence="7" type="ORF">CLV67_116199</name>
</gene>
<comment type="similarity">
    <text evidence="3">Belongs to the glycosyl hydrolase 5 (cellulase A) family.</text>
</comment>
<dbReference type="InterPro" id="IPR017853">
    <property type="entry name" value="GH"/>
</dbReference>
<name>A0A2T0K3I4_9ACTN</name>
<feature type="signal peptide" evidence="4">
    <location>
        <begin position="1"/>
        <end position="28"/>
    </location>
</feature>
<protein>
    <submittedName>
        <fullName evidence="7">Carbohydrate binding protein</fullName>
    </submittedName>
</protein>
<evidence type="ECO:0000256" key="4">
    <source>
        <dbReference type="SAM" id="SignalP"/>
    </source>
</evidence>
<dbReference type="OrthoDB" id="5100409at2"/>
<feature type="domain" description="Glycoside hydrolase family 5" evidence="5">
    <location>
        <begin position="74"/>
        <end position="272"/>
    </location>
</feature>
<dbReference type="InterPro" id="IPR003305">
    <property type="entry name" value="CenC_carb-bd"/>
</dbReference>
<dbReference type="Gene3D" id="3.20.20.80">
    <property type="entry name" value="Glycosidases"/>
    <property type="match status" value="1"/>
</dbReference>
<dbReference type="InterPro" id="IPR001547">
    <property type="entry name" value="Glyco_hydro_5"/>
</dbReference>
<proteinExistence type="inferred from homology"/>
<evidence type="ECO:0000313" key="8">
    <source>
        <dbReference type="Proteomes" id="UP000239415"/>
    </source>
</evidence>
<feature type="domain" description="CBM-cenC" evidence="6">
    <location>
        <begin position="347"/>
        <end position="482"/>
    </location>
</feature>
<dbReference type="EMBL" id="PVMZ01000016">
    <property type="protein sequence ID" value="PRX17423.1"/>
    <property type="molecule type" value="Genomic_DNA"/>
</dbReference>
<feature type="chain" id="PRO_5015581213" evidence="4">
    <location>
        <begin position="29"/>
        <end position="495"/>
    </location>
</feature>
<evidence type="ECO:0000313" key="7">
    <source>
        <dbReference type="EMBL" id="PRX17423.1"/>
    </source>
</evidence>
<evidence type="ECO:0000259" key="6">
    <source>
        <dbReference type="Pfam" id="PF02018"/>
    </source>
</evidence>
<organism evidence="7 8">
    <name type="scientific">Actinoplanes italicus</name>
    <dbReference type="NCBI Taxonomy" id="113567"/>
    <lineage>
        <taxon>Bacteria</taxon>
        <taxon>Bacillati</taxon>
        <taxon>Actinomycetota</taxon>
        <taxon>Actinomycetes</taxon>
        <taxon>Micromonosporales</taxon>
        <taxon>Micromonosporaceae</taxon>
        <taxon>Actinoplanes</taxon>
    </lineage>
</organism>
<dbReference type="AlphaFoldDB" id="A0A2T0K3I4"/>
<evidence type="ECO:0000256" key="3">
    <source>
        <dbReference type="RuleBase" id="RU361153"/>
    </source>
</evidence>
<keyword evidence="8" id="KW-1185">Reference proteome</keyword>
<dbReference type="GO" id="GO:0004553">
    <property type="term" value="F:hydrolase activity, hydrolyzing O-glycosyl compounds"/>
    <property type="evidence" value="ECO:0007669"/>
    <property type="project" value="InterPro"/>
</dbReference>
<keyword evidence="4" id="KW-0732">Signal</keyword>
<dbReference type="Gene3D" id="2.60.120.260">
    <property type="entry name" value="Galactose-binding domain-like"/>
    <property type="match status" value="1"/>
</dbReference>
<dbReference type="GO" id="GO:0000272">
    <property type="term" value="P:polysaccharide catabolic process"/>
    <property type="evidence" value="ECO:0007669"/>
    <property type="project" value="InterPro"/>
</dbReference>
<reference evidence="7 8" key="1">
    <citation type="submission" date="2018-03" db="EMBL/GenBank/DDBJ databases">
        <title>Genomic Encyclopedia of Archaeal and Bacterial Type Strains, Phase II (KMG-II): from individual species to whole genera.</title>
        <authorList>
            <person name="Goeker M."/>
        </authorList>
    </citation>
    <scope>NUCLEOTIDE SEQUENCE [LARGE SCALE GENOMIC DNA]</scope>
    <source>
        <strain evidence="7 8">DSM 43146</strain>
    </source>
</reference>
<sequence>MRSVRLRATVVASVLTLGAVLPSMPAPAAPASGPKATAAAAPTLAGRLAAVRTAKSLNYYPSDAAWSAMWTEFDAKKIQADLAKAAALGADNVRVIVFPEAFGYPKPVTAYAERLRTFVDIAAKNGMTVKLTLFDWWDGYTDATRSISWAKAVLAPYVDDPRVIAVELKNEFQPADAKAVTWVRKLIPAVRAAAPAMPLTLSVDGGTGAPGMAKIKKALAGTPLDYYDFHFYGSSERALTEIRKAQAAVAPSPVVIGETGMSTAADSDGEQAAFLARVFRAAGEAGVGSVSPWTFTDFGAGAIPGNSQVSEKPAQYKFGLHRADGTPKAAAAVVRDAWTTGSTPNEVLNLGFEAKAGDSPWRQNLPKAGAAVITTSNPRNGRYAARFSGTKRTAAGLPSLATSPITPVQPGHRWRAEAWARGASATGTTEITLSWFDANGRWVGQHSSNRLPAGTTDWTKLVVETVAPARAAGVQLHLKSGDNRGTVWFDDVAIS</sequence>
<evidence type="ECO:0000256" key="1">
    <source>
        <dbReference type="ARBA" id="ARBA00022801"/>
    </source>
</evidence>
<evidence type="ECO:0000259" key="5">
    <source>
        <dbReference type="Pfam" id="PF00150"/>
    </source>
</evidence>
<dbReference type="SUPFAM" id="SSF49785">
    <property type="entry name" value="Galactose-binding domain-like"/>
    <property type="match status" value="1"/>
</dbReference>
<dbReference type="SUPFAM" id="SSF51445">
    <property type="entry name" value="(Trans)glycosidases"/>
    <property type="match status" value="1"/>
</dbReference>
<keyword evidence="1 3" id="KW-0378">Hydrolase</keyword>